<dbReference type="InterPro" id="IPR047187">
    <property type="entry name" value="SF1_C_Upf1"/>
</dbReference>
<gene>
    <name evidence="7" type="ORF">FOA19_13650</name>
</gene>
<dbReference type="PANTHER" id="PTHR43788:SF8">
    <property type="entry name" value="DNA-BINDING PROTEIN SMUBP-2"/>
    <property type="match status" value="1"/>
</dbReference>
<dbReference type="Pfam" id="PF13087">
    <property type="entry name" value="AAA_12"/>
    <property type="match status" value="1"/>
</dbReference>
<evidence type="ECO:0000256" key="2">
    <source>
        <dbReference type="ARBA" id="ARBA00022741"/>
    </source>
</evidence>
<evidence type="ECO:0000256" key="3">
    <source>
        <dbReference type="ARBA" id="ARBA00022801"/>
    </source>
</evidence>
<dbReference type="SUPFAM" id="SSF52540">
    <property type="entry name" value="P-loop containing nucleoside triphosphate hydrolases"/>
    <property type="match status" value="1"/>
</dbReference>
<accession>A0A5B6TG68</accession>
<dbReference type="Pfam" id="PF13086">
    <property type="entry name" value="AAA_11"/>
    <property type="match status" value="1"/>
</dbReference>
<comment type="caution">
    <text evidence="7">The sequence shown here is derived from an EMBL/GenBank/DDBJ whole genome shotgun (WGS) entry which is preliminary data.</text>
</comment>
<proteinExistence type="inferred from homology"/>
<dbReference type="InterPro" id="IPR050534">
    <property type="entry name" value="Coronavir_polyprotein_1ab"/>
</dbReference>
<reference evidence="7 8" key="1">
    <citation type="submission" date="2019-07" db="EMBL/GenBank/DDBJ databases">
        <title>Rufibacter sp. nov., isolated from lake sediment.</title>
        <authorList>
            <person name="Qu J.-H."/>
        </authorList>
    </citation>
    <scope>NUCLEOTIDE SEQUENCE [LARGE SCALE GENOMIC DNA]</scope>
    <source>
        <strain evidence="7 8">NBS58-1</strain>
    </source>
</reference>
<dbReference type="PANTHER" id="PTHR43788">
    <property type="entry name" value="DNA2/NAM7 HELICASE FAMILY MEMBER"/>
    <property type="match status" value="1"/>
</dbReference>
<evidence type="ECO:0000256" key="4">
    <source>
        <dbReference type="ARBA" id="ARBA00022806"/>
    </source>
</evidence>
<evidence type="ECO:0000256" key="5">
    <source>
        <dbReference type="ARBA" id="ARBA00022840"/>
    </source>
</evidence>
<keyword evidence="8" id="KW-1185">Reference proteome</keyword>
<dbReference type="GO" id="GO:0043139">
    <property type="term" value="F:5'-3' DNA helicase activity"/>
    <property type="evidence" value="ECO:0007669"/>
    <property type="project" value="TreeGrafter"/>
</dbReference>
<keyword evidence="5" id="KW-0067">ATP-binding</keyword>
<protein>
    <submittedName>
        <fullName evidence="7">AAA family ATPase</fullName>
    </submittedName>
</protein>
<dbReference type="SMART" id="SM00382">
    <property type="entry name" value="AAA"/>
    <property type="match status" value="1"/>
</dbReference>
<evidence type="ECO:0000259" key="6">
    <source>
        <dbReference type="SMART" id="SM00382"/>
    </source>
</evidence>
<dbReference type="Gene3D" id="3.40.50.300">
    <property type="entry name" value="P-loop containing nucleotide triphosphate hydrolases"/>
    <property type="match status" value="2"/>
</dbReference>
<dbReference type="EMBL" id="VKKY01000002">
    <property type="protein sequence ID" value="KAA3438295.1"/>
    <property type="molecule type" value="Genomic_DNA"/>
</dbReference>
<dbReference type="OrthoDB" id="9757917at2"/>
<dbReference type="GO" id="GO:0005524">
    <property type="term" value="F:ATP binding"/>
    <property type="evidence" value="ECO:0007669"/>
    <property type="project" value="UniProtKB-KW"/>
</dbReference>
<dbReference type="Gene3D" id="2.40.30.270">
    <property type="match status" value="1"/>
</dbReference>
<dbReference type="CDD" id="cd18808">
    <property type="entry name" value="SF1_C_Upf1"/>
    <property type="match status" value="1"/>
</dbReference>
<keyword evidence="4" id="KW-0347">Helicase</keyword>
<sequence length="654" mass="73666">MDKILNELLDVRALLKLEQDEDRKQYQLKNAQTSITERKRLGICWYPVNVIKQQVGFGNKMVVELERISGRDQLHMFQAGSSAALFTNGEGGALNGVVLEVKRNKLRLATSREDLPDWIEGGSRLGVELTFDEVSYREMEFALMKVMEAEKTRLAQLRDILLGAEPAIFRREREVTPIPALNDSQNAAVKNMMQAKDVAIIHGPPGTGKTTTLVQAILKTLEAGEKKLLVTAPSNTAVDLLTEKLAEQGVNVIRIGNPSRVSEVLLEHTLDSQIMHHREYKQLKKLRKQAQEYKSMAGQYKRNFGHEERQQRQFMKEESKRILSQADDIEDYITEDLLDHVEVITCTLVGSANRAIRHLQYDTVFIDEAAQALEPACWIPITRANRVVLAGDHHQLPPTVKSMAAERGGLARTLFEKCIERQPETAVMLTTQYRMHEHIMGFSNGQFYRGELQAHQSVASATLPDVHPVFQPGLIVEFIDTAGCGFNDQTIGEGSSTANPEEADVLIKHLVNLLMPYEPVGKDEELPEKPLRIGIISPYRAQINYLNDQVEHQPKLAAMQARRQLSVGTVDSFQGQERDIIYISMVRSNPEGEIGFLADIRRMNVAMTRAKKKMVIVGDSATLGQHPFYQEFLTYAENIGAYRSAWELLSTDPE</sequence>
<dbReference type="GO" id="GO:0005694">
    <property type="term" value="C:chromosome"/>
    <property type="evidence" value="ECO:0007669"/>
    <property type="project" value="UniProtKB-ARBA"/>
</dbReference>
<dbReference type="AlphaFoldDB" id="A0A5B6TG68"/>
<dbReference type="InterPro" id="IPR003593">
    <property type="entry name" value="AAA+_ATPase"/>
</dbReference>
<keyword evidence="2" id="KW-0547">Nucleotide-binding</keyword>
<dbReference type="Proteomes" id="UP000324133">
    <property type="component" value="Unassembled WGS sequence"/>
</dbReference>
<comment type="similarity">
    <text evidence="1">Belongs to the DNA2/NAM7 helicase family.</text>
</comment>
<dbReference type="InterPro" id="IPR027417">
    <property type="entry name" value="P-loop_NTPase"/>
</dbReference>
<dbReference type="InterPro" id="IPR041679">
    <property type="entry name" value="DNA2/NAM7-like_C"/>
</dbReference>
<evidence type="ECO:0000313" key="7">
    <source>
        <dbReference type="EMBL" id="KAA3438295.1"/>
    </source>
</evidence>
<evidence type="ECO:0000313" key="8">
    <source>
        <dbReference type="Proteomes" id="UP000324133"/>
    </source>
</evidence>
<dbReference type="FunFam" id="3.40.50.300:FF:000326">
    <property type="entry name" value="P-loop containing nucleoside triphosphate hydrolase"/>
    <property type="match status" value="1"/>
</dbReference>
<dbReference type="GO" id="GO:0016787">
    <property type="term" value="F:hydrolase activity"/>
    <property type="evidence" value="ECO:0007669"/>
    <property type="project" value="UniProtKB-KW"/>
</dbReference>
<evidence type="ECO:0000256" key="1">
    <source>
        <dbReference type="ARBA" id="ARBA00007913"/>
    </source>
</evidence>
<dbReference type="RefSeq" id="WP_149091354.1">
    <property type="nucleotide sequence ID" value="NZ_VKKY01000002.1"/>
</dbReference>
<organism evidence="7 8">
    <name type="scientific">Rufibacter hautae</name>
    <dbReference type="NCBI Taxonomy" id="2595005"/>
    <lineage>
        <taxon>Bacteria</taxon>
        <taxon>Pseudomonadati</taxon>
        <taxon>Bacteroidota</taxon>
        <taxon>Cytophagia</taxon>
        <taxon>Cytophagales</taxon>
        <taxon>Hymenobacteraceae</taxon>
        <taxon>Rufibacter</taxon>
    </lineage>
</organism>
<dbReference type="InterPro" id="IPR041677">
    <property type="entry name" value="DNA2/NAM7_AAA_11"/>
</dbReference>
<keyword evidence="3" id="KW-0378">Hydrolase</keyword>
<feature type="domain" description="AAA+ ATPase" evidence="6">
    <location>
        <begin position="195"/>
        <end position="424"/>
    </location>
</feature>
<name>A0A5B6TG68_9BACT</name>